<keyword evidence="2" id="KW-0805">Transcription regulation</keyword>
<dbReference type="SUPFAM" id="SSF88659">
    <property type="entry name" value="Sigma3 and sigma4 domains of RNA polymerase sigma factors"/>
    <property type="match status" value="1"/>
</dbReference>
<keyword evidence="3" id="KW-0731">Sigma factor</keyword>
<dbReference type="InterPro" id="IPR013325">
    <property type="entry name" value="RNA_pol_sigma_r2"/>
</dbReference>
<feature type="domain" description="RNA polymerase sigma-70 region 2" evidence="6">
    <location>
        <begin position="9"/>
        <end position="74"/>
    </location>
</feature>
<dbReference type="InterPro" id="IPR013324">
    <property type="entry name" value="RNA_pol_sigma_r3/r4-like"/>
</dbReference>
<dbReference type="SUPFAM" id="SSF88946">
    <property type="entry name" value="Sigma2 domain of RNA polymerase sigma factors"/>
    <property type="match status" value="1"/>
</dbReference>
<keyword evidence="5" id="KW-0804">Transcription</keyword>
<dbReference type="EMBL" id="JACQMI010000013">
    <property type="protein sequence ID" value="MBI4132802.1"/>
    <property type="molecule type" value="Genomic_DNA"/>
</dbReference>
<keyword evidence="4" id="KW-0238">DNA-binding</keyword>
<evidence type="ECO:0000259" key="6">
    <source>
        <dbReference type="Pfam" id="PF04542"/>
    </source>
</evidence>
<dbReference type="InterPro" id="IPR039425">
    <property type="entry name" value="RNA_pol_sigma-70-like"/>
</dbReference>
<dbReference type="GO" id="GO:0006352">
    <property type="term" value="P:DNA-templated transcription initiation"/>
    <property type="evidence" value="ECO:0007669"/>
    <property type="project" value="InterPro"/>
</dbReference>
<dbReference type="NCBIfam" id="TIGR02937">
    <property type="entry name" value="sigma70-ECF"/>
    <property type="match status" value="1"/>
</dbReference>
<evidence type="ECO:0000259" key="7">
    <source>
        <dbReference type="Pfam" id="PF08281"/>
    </source>
</evidence>
<dbReference type="PANTHER" id="PTHR43133">
    <property type="entry name" value="RNA POLYMERASE ECF-TYPE SIGMA FACTO"/>
    <property type="match status" value="1"/>
</dbReference>
<dbReference type="InterPro" id="IPR036388">
    <property type="entry name" value="WH-like_DNA-bd_sf"/>
</dbReference>
<accession>A0A932YWL2</accession>
<dbReference type="Pfam" id="PF04542">
    <property type="entry name" value="Sigma70_r2"/>
    <property type="match status" value="1"/>
</dbReference>
<dbReference type="AlphaFoldDB" id="A0A932YWL2"/>
<dbReference type="InterPro" id="IPR007627">
    <property type="entry name" value="RNA_pol_sigma70_r2"/>
</dbReference>
<organism evidence="8 9">
    <name type="scientific">Candidatus Sungiibacteriota bacterium</name>
    <dbReference type="NCBI Taxonomy" id="2750080"/>
    <lineage>
        <taxon>Bacteria</taxon>
        <taxon>Candidatus Sungiibacteriota</taxon>
    </lineage>
</organism>
<evidence type="ECO:0000256" key="5">
    <source>
        <dbReference type="ARBA" id="ARBA00023163"/>
    </source>
</evidence>
<reference evidence="8" key="1">
    <citation type="submission" date="2020-07" db="EMBL/GenBank/DDBJ databases">
        <title>Huge and variable diversity of episymbiotic CPR bacteria and DPANN archaea in groundwater ecosystems.</title>
        <authorList>
            <person name="He C.Y."/>
            <person name="Keren R."/>
            <person name="Whittaker M."/>
            <person name="Farag I.F."/>
            <person name="Doudna J."/>
            <person name="Cate J.H.D."/>
            <person name="Banfield J.F."/>
        </authorList>
    </citation>
    <scope>NUCLEOTIDE SEQUENCE</scope>
    <source>
        <strain evidence="8">NC_groundwater_1225_Ag_S-0.1um_56_177</strain>
    </source>
</reference>
<feature type="domain" description="RNA polymerase sigma factor 70 region 4 type 2" evidence="7">
    <location>
        <begin position="107"/>
        <end position="158"/>
    </location>
</feature>
<comment type="similarity">
    <text evidence="1">Belongs to the sigma-70 factor family. ECF subfamily.</text>
</comment>
<dbReference type="GO" id="GO:0003677">
    <property type="term" value="F:DNA binding"/>
    <property type="evidence" value="ECO:0007669"/>
    <property type="project" value="UniProtKB-KW"/>
</dbReference>
<evidence type="ECO:0000256" key="4">
    <source>
        <dbReference type="ARBA" id="ARBA00023125"/>
    </source>
</evidence>
<evidence type="ECO:0000313" key="8">
    <source>
        <dbReference type="EMBL" id="MBI4132802.1"/>
    </source>
</evidence>
<dbReference type="InterPro" id="IPR014284">
    <property type="entry name" value="RNA_pol_sigma-70_dom"/>
</dbReference>
<dbReference type="GO" id="GO:0016987">
    <property type="term" value="F:sigma factor activity"/>
    <property type="evidence" value="ECO:0007669"/>
    <property type="project" value="UniProtKB-KW"/>
</dbReference>
<dbReference type="Proteomes" id="UP000756703">
    <property type="component" value="Unassembled WGS sequence"/>
</dbReference>
<comment type="caution">
    <text evidence="8">The sequence shown here is derived from an EMBL/GenBank/DDBJ whole genome shotgun (WGS) entry which is preliminary data.</text>
</comment>
<evidence type="ECO:0000256" key="3">
    <source>
        <dbReference type="ARBA" id="ARBA00023082"/>
    </source>
</evidence>
<name>A0A932YWL2_9BACT</name>
<dbReference type="CDD" id="cd06171">
    <property type="entry name" value="Sigma70_r4"/>
    <property type="match status" value="1"/>
</dbReference>
<dbReference type="PANTHER" id="PTHR43133:SF8">
    <property type="entry name" value="RNA POLYMERASE SIGMA FACTOR HI_1459-RELATED"/>
    <property type="match status" value="1"/>
</dbReference>
<proteinExistence type="inferred from homology"/>
<gene>
    <name evidence="8" type="ORF">HY473_01785</name>
</gene>
<dbReference type="InterPro" id="IPR013249">
    <property type="entry name" value="RNA_pol_sigma70_r4_t2"/>
</dbReference>
<dbReference type="Gene3D" id="1.10.1740.10">
    <property type="match status" value="1"/>
</dbReference>
<sequence>MSEAQFISLYDTLSDALFRHCYFRVNEREWAKDLVQEAFVRTWTYLAAGNRIENPTAFLYRVVNNLIIDSWRHKGTASLSLDELGQRGFDARDDADERTKINTEIAAMLRMLDRLSPEDREIIVFRYVDDLGPKEIAEIVGASENAVSVRLHRAVNRLRKYVNSHE</sequence>
<protein>
    <submittedName>
        <fullName evidence="8">RNA polymerase sigma factor</fullName>
    </submittedName>
</protein>
<evidence type="ECO:0000313" key="9">
    <source>
        <dbReference type="Proteomes" id="UP000756703"/>
    </source>
</evidence>
<evidence type="ECO:0000256" key="2">
    <source>
        <dbReference type="ARBA" id="ARBA00023015"/>
    </source>
</evidence>
<dbReference type="Gene3D" id="1.10.10.10">
    <property type="entry name" value="Winged helix-like DNA-binding domain superfamily/Winged helix DNA-binding domain"/>
    <property type="match status" value="1"/>
</dbReference>
<evidence type="ECO:0000256" key="1">
    <source>
        <dbReference type="ARBA" id="ARBA00010641"/>
    </source>
</evidence>
<dbReference type="Pfam" id="PF08281">
    <property type="entry name" value="Sigma70_r4_2"/>
    <property type="match status" value="1"/>
</dbReference>